<evidence type="ECO:0000313" key="2">
    <source>
        <dbReference type="Proteomes" id="UP000035642"/>
    </source>
</evidence>
<keyword evidence="2" id="KW-1185">Reference proteome</keyword>
<dbReference type="AlphaFoldDB" id="A0A0K0DKD9"/>
<dbReference type="STRING" id="6313.A0A0K0DKD9"/>
<reference evidence="3" key="2">
    <citation type="submission" date="2017-02" db="UniProtKB">
        <authorList>
            <consortium name="WormBaseParasite"/>
        </authorList>
    </citation>
    <scope>IDENTIFICATION</scope>
</reference>
<name>A0A0K0DKD9_ANGCA</name>
<accession>A0A0K0DKD9</accession>
<reference evidence="2" key="1">
    <citation type="submission" date="2012-09" db="EMBL/GenBank/DDBJ databases">
        <authorList>
            <person name="Martin A.A."/>
        </authorList>
    </citation>
    <scope>NUCLEOTIDE SEQUENCE</scope>
</reference>
<dbReference type="InterPro" id="IPR035914">
    <property type="entry name" value="Sperma_CUB_dom_sf"/>
</dbReference>
<organism evidence="2 3">
    <name type="scientific">Angiostrongylus cantonensis</name>
    <name type="common">Rat lungworm</name>
    <dbReference type="NCBI Taxonomy" id="6313"/>
    <lineage>
        <taxon>Eukaryota</taxon>
        <taxon>Metazoa</taxon>
        <taxon>Ecdysozoa</taxon>
        <taxon>Nematoda</taxon>
        <taxon>Chromadorea</taxon>
        <taxon>Rhabditida</taxon>
        <taxon>Rhabditina</taxon>
        <taxon>Rhabditomorpha</taxon>
        <taxon>Strongyloidea</taxon>
        <taxon>Metastrongylidae</taxon>
        <taxon>Angiostrongylus</taxon>
    </lineage>
</organism>
<dbReference type="Proteomes" id="UP000035642">
    <property type="component" value="Unassembled WGS sequence"/>
</dbReference>
<dbReference type="Gene3D" id="2.60.120.290">
    <property type="entry name" value="Spermadhesin, CUB domain"/>
    <property type="match status" value="1"/>
</dbReference>
<sequence length="78" mass="8561">MQSFSAVLAILASMTVSLMATLPYCPCVLFNTSGTFHSPNYPANLEDIDCLFYHFLAPPGSLTQITFITFSLPIRNPT</sequence>
<protein>
    <submittedName>
        <fullName evidence="3">CUB domain-containing protein</fullName>
    </submittedName>
</protein>
<keyword evidence="1" id="KW-0732">Signal</keyword>
<proteinExistence type="predicted"/>
<feature type="chain" id="PRO_5005326979" evidence="1">
    <location>
        <begin position="21"/>
        <end position="78"/>
    </location>
</feature>
<evidence type="ECO:0000313" key="3">
    <source>
        <dbReference type="WBParaSite" id="ACAC_0001196901-mRNA-1"/>
    </source>
</evidence>
<feature type="signal peptide" evidence="1">
    <location>
        <begin position="1"/>
        <end position="20"/>
    </location>
</feature>
<dbReference type="SUPFAM" id="SSF49854">
    <property type="entry name" value="Spermadhesin, CUB domain"/>
    <property type="match status" value="1"/>
</dbReference>
<dbReference type="WBParaSite" id="ACAC_0001196901-mRNA-1">
    <property type="protein sequence ID" value="ACAC_0001196901-mRNA-1"/>
    <property type="gene ID" value="ACAC_0001196901"/>
</dbReference>
<evidence type="ECO:0000256" key="1">
    <source>
        <dbReference type="SAM" id="SignalP"/>
    </source>
</evidence>